<feature type="compositionally biased region" description="Polar residues" evidence="1">
    <location>
        <begin position="82"/>
        <end position="100"/>
    </location>
</feature>
<dbReference type="EMBL" id="ML978238">
    <property type="protein sequence ID" value="KAF2026704.1"/>
    <property type="molecule type" value="Genomic_DNA"/>
</dbReference>
<dbReference type="OrthoDB" id="3645916at2759"/>
<feature type="compositionally biased region" description="Basic and acidic residues" evidence="1">
    <location>
        <begin position="102"/>
        <end position="116"/>
    </location>
</feature>
<proteinExistence type="predicted"/>
<feature type="region of interest" description="Disordered" evidence="1">
    <location>
        <begin position="82"/>
        <end position="141"/>
    </location>
</feature>
<dbReference type="AlphaFoldDB" id="A0A9P4H3G2"/>
<dbReference type="Proteomes" id="UP000799777">
    <property type="component" value="Unassembled WGS sequence"/>
</dbReference>
<feature type="compositionally biased region" description="Polar residues" evidence="1">
    <location>
        <begin position="298"/>
        <end position="309"/>
    </location>
</feature>
<evidence type="ECO:0000256" key="1">
    <source>
        <dbReference type="SAM" id="MobiDB-lite"/>
    </source>
</evidence>
<evidence type="ECO:0000313" key="2">
    <source>
        <dbReference type="EMBL" id="KAF2026704.1"/>
    </source>
</evidence>
<reference evidence="2" key="1">
    <citation type="journal article" date="2020" name="Stud. Mycol.">
        <title>101 Dothideomycetes genomes: a test case for predicting lifestyles and emergence of pathogens.</title>
        <authorList>
            <person name="Haridas S."/>
            <person name="Albert R."/>
            <person name="Binder M."/>
            <person name="Bloem J."/>
            <person name="Labutti K."/>
            <person name="Salamov A."/>
            <person name="Andreopoulos B."/>
            <person name="Baker S."/>
            <person name="Barry K."/>
            <person name="Bills G."/>
            <person name="Bluhm B."/>
            <person name="Cannon C."/>
            <person name="Castanera R."/>
            <person name="Culley D."/>
            <person name="Daum C."/>
            <person name="Ezra D."/>
            <person name="Gonzalez J."/>
            <person name="Henrissat B."/>
            <person name="Kuo A."/>
            <person name="Liang C."/>
            <person name="Lipzen A."/>
            <person name="Lutzoni F."/>
            <person name="Magnuson J."/>
            <person name="Mondo S."/>
            <person name="Nolan M."/>
            <person name="Ohm R."/>
            <person name="Pangilinan J."/>
            <person name="Park H.-J."/>
            <person name="Ramirez L."/>
            <person name="Alfaro M."/>
            <person name="Sun H."/>
            <person name="Tritt A."/>
            <person name="Yoshinaga Y."/>
            <person name="Zwiers L.-H."/>
            <person name="Turgeon B."/>
            <person name="Goodwin S."/>
            <person name="Spatafora J."/>
            <person name="Crous P."/>
            <person name="Grigoriev I."/>
        </authorList>
    </citation>
    <scope>NUCLEOTIDE SEQUENCE</scope>
    <source>
        <strain evidence="2">CBS 110217</strain>
    </source>
</reference>
<gene>
    <name evidence="2" type="ORF">EK21DRAFT_103052</name>
</gene>
<evidence type="ECO:0000313" key="3">
    <source>
        <dbReference type="Proteomes" id="UP000799777"/>
    </source>
</evidence>
<keyword evidence="3" id="KW-1185">Reference proteome</keyword>
<protein>
    <submittedName>
        <fullName evidence="2">Uncharacterized protein</fullName>
    </submittedName>
</protein>
<feature type="region of interest" description="Disordered" evidence="1">
    <location>
        <begin position="256"/>
        <end position="309"/>
    </location>
</feature>
<sequence length="309" mass="34978">MLSAVSPEAEESDPLVAETAKRIANVINDFKRQLDQRDRTWATATGQVELALDSQTFLLTIVPDLDGDEYPITVYVQAKTPNATNVGLNSPPATKSSTYKSTRRETDAELERDLVSRKKRKLEEDGDASNKRPRTADDEEDIMPLITMEDLDDLLSKLREDVQEDTSECVNHVQRLLRQFKEEWHEKTQHAYGYQIKWVEDCRRVAAGIHDKSEDTWRTTSAGCWHESSMNTQTLNQILNEVKAIGLIAQSMEWETPSSHLMPPTRPEHPPQPTAQTPVRTPSRTPNQSHHHNPSAGRGSTTSDNTNQR</sequence>
<comment type="caution">
    <text evidence="2">The sequence shown here is derived from an EMBL/GenBank/DDBJ whole genome shotgun (WGS) entry which is preliminary data.</text>
</comment>
<organism evidence="2 3">
    <name type="scientific">Setomelanomma holmii</name>
    <dbReference type="NCBI Taxonomy" id="210430"/>
    <lineage>
        <taxon>Eukaryota</taxon>
        <taxon>Fungi</taxon>
        <taxon>Dikarya</taxon>
        <taxon>Ascomycota</taxon>
        <taxon>Pezizomycotina</taxon>
        <taxon>Dothideomycetes</taxon>
        <taxon>Pleosporomycetidae</taxon>
        <taxon>Pleosporales</taxon>
        <taxon>Pleosporineae</taxon>
        <taxon>Phaeosphaeriaceae</taxon>
        <taxon>Setomelanomma</taxon>
    </lineage>
</organism>
<accession>A0A9P4H3G2</accession>
<name>A0A9P4H3G2_9PLEO</name>
<feature type="compositionally biased region" description="Polar residues" evidence="1">
    <location>
        <begin position="274"/>
        <end position="288"/>
    </location>
</feature>